<reference evidence="3" key="3">
    <citation type="submission" date="2020-02" db="EMBL/GenBank/DDBJ databases">
        <authorList>
            <person name="Matsumoto Y."/>
            <person name="Motooka D."/>
            <person name="Nakamura S."/>
        </authorList>
    </citation>
    <scope>NUCLEOTIDE SEQUENCE</scope>
    <source>
        <strain evidence="3">JCM 17324</strain>
    </source>
</reference>
<reference evidence="3 5" key="2">
    <citation type="journal article" date="2019" name="Emerg. Microbes Infect.">
        <title>Comprehensive subspecies identification of 175 nontuberculous mycobacteria species based on 7547 genomic profiles.</title>
        <authorList>
            <person name="Matsumoto Y."/>
            <person name="Kinjo T."/>
            <person name="Motooka D."/>
            <person name="Nabeya D."/>
            <person name="Jung N."/>
            <person name="Uechi K."/>
            <person name="Horii T."/>
            <person name="Iida T."/>
            <person name="Fujita J."/>
            <person name="Nakamura S."/>
        </authorList>
    </citation>
    <scope>NUCLEOTIDE SEQUENCE [LARGE SCALE GENOMIC DNA]</scope>
    <source>
        <strain evidence="3 5">JCM 17324</strain>
    </source>
</reference>
<reference evidence="2 4" key="1">
    <citation type="submission" date="2017-08" db="EMBL/GenBank/DDBJ databases">
        <title>Phylogentic analysis of Mycobacterium avium complex whole genomes.</title>
        <authorList>
            <person name="Caverly L.J."/>
            <person name="Spilker T."/>
            <person name="LiPuma J."/>
        </authorList>
    </citation>
    <scope>NUCLEOTIDE SEQUENCE [LARGE SCALE GENOMIC DNA]</scope>
    <source>
        <strain evidence="2 4">FLAC0026</strain>
    </source>
</reference>
<proteinExistence type="predicted"/>
<accession>A0AAC9YJX4</accession>
<organism evidence="2 4">
    <name type="scientific">Mycobacterium marseillense</name>
    <dbReference type="NCBI Taxonomy" id="701042"/>
    <lineage>
        <taxon>Bacteria</taxon>
        <taxon>Bacillati</taxon>
        <taxon>Actinomycetota</taxon>
        <taxon>Actinomycetes</taxon>
        <taxon>Mycobacteriales</taxon>
        <taxon>Mycobacteriaceae</taxon>
        <taxon>Mycobacterium</taxon>
        <taxon>Mycobacterium avium complex (MAC)</taxon>
    </lineage>
</organism>
<evidence type="ECO:0000313" key="5">
    <source>
        <dbReference type="Proteomes" id="UP000466831"/>
    </source>
</evidence>
<dbReference type="KEGG" id="mmal:CKJ54_08425"/>
<protein>
    <recommendedName>
        <fullName evidence="6">DUF732 domain-containing protein</fullName>
    </recommendedName>
</protein>
<sequence>MNRRHARPARAAVFVFGVLGFNQAIAHADPVEPNVLNYAVVAAPVVCRTLNEDPTILGVAGLMQAVIVKTGLTAYQAGEVVTLSVINECPWHTALLNQIATDYAPQRLRSA</sequence>
<feature type="signal peptide" evidence="1">
    <location>
        <begin position="1"/>
        <end position="26"/>
    </location>
</feature>
<dbReference type="AlphaFoldDB" id="A0AAC9YJX4"/>
<dbReference type="Proteomes" id="UP000466831">
    <property type="component" value="Chromosome"/>
</dbReference>
<dbReference type="Proteomes" id="UP000216246">
    <property type="component" value="Chromosome"/>
</dbReference>
<evidence type="ECO:0000313" key="4">
    <source>
        <dbReference type="Proteomes" id="UP000216246"/>
    </source>
</evidence>
<evidence type="ECO:0000313" key="3">
    <source>
        <dbReference type="EMBL" id="BBY09423.1"/>
    </source>
</evidence>
<gene>
    <name evidence="2" type="ORF">CKJ54_08425</name>
    <name evidence="3" type="ORF">MMARJ_01630</name>
</gene>
<evidence type="ECO:0000313" key="2">
    <source>
        <dbReference type="EMBL" id="ASW89903.1"/>
    </source>
</evidence>
<feature type="chain" id="PRO_5042156135" description="DUF732 domain-containing protein" evidence="1">
    <location>
        <begin position="27"/>
        <end position="111"/>
    </location>
</feature>
<keyword evidence="5" id="KW-1185">Reference proteome</keyword>
<dbReference type="EMBL" id="CP023147">
    <property type="protein sequence ID" value="ASW89903.1"/>
    <property type="molecule type" value="Genomic_DNA"/>
</dbReference>
<keyword evidence="1" id="KW-0732">Signal</keyword>
<evidence type="ECO:0000256" key="1">
    <source>
        <dbReference type="SAM" id="SignalP"/>
    </source>
</evidence>
<name>A0AAC9YJX4_9MYCO</name>
<dbReference type="RefSeq" id="WP_067166665.1">
    <property type="nucleotide sequence ID" value="NZ_AP022584.1"/>
</dbReference>
<dbReference type="EMBL" id="AP022584">
    <property type="protein sequence ID" value="BBY09423.1"/>
    <property type="molecule type" value="Genomic_DNA"/>
</dbReference>
<evidence type="ECO:0008006" key="6">
    <source>
        <dbReference type="Google" id="ProtNLM"/>
    </source>
</evidence>